<name>A0AB94IB04_9GAMM</name>
<evidence type="ECO:0000256" key="1">
    <source>
        <dbReference type="ARBA" id="ARBA00010613"/>
    </source>
</evidence>
<comment type="similarity">
    <text evidence="1">Belongs to the carbon-nitrogen hydrolase superfamily. NIT1/NIT2 family.</text>
</comment>
<dbReference type="EMBL" id="AWGA01000073">
    <property type="protein sequence ID" value="TEA26585.1"/>
    <property type="molecule type" value="Genomic_DNA"/>
</dbReference>
<protein>
    <submittedName>
        <fullName evidence="3">Deaminated glutathione amidase</fullName>
    </submittedName>
</protein>
<dbReference type="Proteomes" id="UP000506160">
    <property type="component" value="Unassembled WGS sequence"/>
</dbReference>
<dbReference type="PROSITE" id="PS50263">
    <property type="entry name" value="CN_HYDROLASE"/>
    <property type="match status" value="1"/>
</dbReference>
<comment type="caution">
    <text evidence="3">The sequence shown here is derived from an EMBL/GenBank/DDBJ whole genome shotgun (WGS) entry which is preliminary data.</text>
</comment>
<accession>A0AB94IB04</accession>
<dbReference type="AlphaFoldDB" id="A0AB94IB04"/>
<dbReference type="PANTHER" id="PTHR23088">
    <property type="entry name" value="NITRILASE-RELATED"/>
    <property type="match status" value="1"/>
</dbReference>
<dbReference type="RefSeq" id="WP_024496639.1">
    <property type="nucleotide sequence ID" value="NZ_AWGA01000073.1"/>
</dbReference>
<dbReference type="Gene3D" id="3.60.110.10">
    <property type="entry name" value="Carbon-nitrogen hydrolase"/>
    <property type="match status" value="1"/>
</dbReference>
<dbReference type="InterPro" id="IPR001110">
    <property type="entry name" value="UPF0012_CS"/>
</dbReference>
<dbReference type="CDD" id="cd07581">
    <property type="entry name" value="nitrilase_3"/>
    <property type="match status" value="1"/>
</dbReference>
<reference evidence="3 4" key="1">
    <citation type="journal article" date="2014" name="Appl. Environ. Microbiol.">
        <title>Genomic features of a bumble bee symbiont reflect its host environment.</title>
        <authorList>
            <person name="Martinson V.G."/>
            <person name="Magoc T."/>
            <person name="Koch H."/>
            <person name="Salzberg S.L."/>
            <person name="Moran N.A."/>
        </authorList>
    </citation>
    <scope>NUCLEOTIDE SEQUENCE [LARGE SCALE GENOMIC DNA]</scope>
    <source>
        <strain evidence="3 4">Bimp</strain>
    </source>
</reference>
<dbReference type="SUPFAM" id="SSF56317">
    <property type="entry name" value="Carbon-nitrogen hydrolase"/>
    <property type="match status" value="1"/>
</dbReference>
<dbReference type="PROSITE" id="PS01227">
    <property type="entry name" value="UPF0012"/>
    <property type="match status" value="1"/>
</dbReference>
<keyword evidence="4" id="KW-1185">Reference proteome</keyword>
<dbReference type="NCBIfam" id="NF033621">
    <property type="entry name" value="de_GSH_amidase"/>
    <property type="match status" value="1"/>
</dbReference>
<dbReference type="InterPro" id="IPR047999">
    <property type="entry name" value="De_GSH_amidase"/>
</dbReference>
<evidence type="ECO:0000313" key="4">
    <source>
        <dbReference type="Proteomes" id="UP000506160"/>
    </source>
</evidence>
<evidence type="ECO:0000313" key="3">
    <source>
        <dbReference type="EMBL" id="TEA26585.1"/>
    </source>
</evidence>
<evidence type="ECO:0000259" key="2">
    <source>
        <dbReference type="PROSITE" id="PS50263"/>
    </source>
</evidence>
<sequence>MLKVALGQFVVSRSWQDNLATTITLMQQAEAANAHLLVLPEGILARDINDPDLNSKQAQPLDGPFVNSLLNISQTMSLTTIMTIHTPALEGLTYNTLIAIHQGKIVAKYRKLHLYDAFTDKESAKVIAGDQIPPLLDIAGTKIGLMICYDLRFPELARRLVIDGADVLVLPAAWVRGPLKESHWELLLRTRALENTAYMIGVSECGVRNIGCSMVVDPLGVVVTQATEQPSLIFAEVDKKRIAYARNILPVLKNTRFNKPQLT</sequence>
<dbReference type="PANTHER" id="PTHR23088:SF27">
    <property type="entry name" value="DEAMINATED GLUTATHIONE AMIDASE"/>
    <property type="match status" value="1"/>
</dbReference>
<feature type="domain" description="CN hydrolase" evidence="2">
    <location>
        <begin position="2"/>
        <end position="239"/>
    </location>
</feature>
<organism evidence="3 4">
    <name type="scientific">Candidatus Schmidhempelia bombi str. Bimp</name>
    <dbReference type="NCBI Taxonomy" id="1387197"/>
    <lineage>
        <taxon>Bacteria</taxon>
        <taxon>Pseudomonadati</taxon>
        <taxon>Pseudomonadota</taxon>
        <taxon>Gammaproteobacteria</taxon>
        <taxon>Orbales</taxon>
        <taxon>Orbaceae</taxon>
        <taxon>Candidatus Schmidhempelia</taxon>
    </lineage>
</organism>
<dbReference type="InterPro" id="IPR003010">
    <property type="entry name" value="C-N_Hydrolase"/>
</dbReference>
<proteinExistence type="inferred from homology"/>
<dbReference type="InterPro" id="IPR036526">
    <property type="entry name" value="C-N_Hydrolase_sf"/>
</dbReference>
<gene>
    <name evidence="3" type="ORF">O970_08255</name>
</gene>
<dbReference type="Pfam" id="PF00795">
    <property type="entry name" value="CN_hydrolase"/>
    <property type="match status" value="1"/>
</dbReference>